<evidence type="ECO:0000259" key="1">
    <source>
        <dbReference type="PROSITE" id="PS50878"/>
    </source>
</evidence>
<dbReference type="Gene3D" id="3.30.70.270">
    <property type="match status" value="1"/>
</dbReference>
<name>A0ABQ8S7N8_PERAM</name>
<dbReference type="InterPro" id="IPR043502">
    <property type="entry name" value="DNA/RNA_pol_sf"/>
</dbReference>
<comment type="caution">
    <text evidence="2">The sequence shown here is derived from an EMBL/GenBank/DDBJ whole genome shotgun (WGS) entry which is preliminary data.</text>
</comment>
<dbReference type="Pfam" id="PF00078">
    <property type="entry name" value="RVT_1"/>
    <property type="match status" value="1"/>
</dbReference>
<dbReference type="InterPro" id="IPR000477">
    <property type="entry name" value="RT_dom"/>
</dbReference>
<accession>A0ABQ8S7N8</accession>
<evidence type="ECO:0000313" key="3">
    <source>
        <dbReference type="Proteomes" id="UP001148838"/>
    </source>
</evidence>
<evidence type="ECO:0000313" key="2">
    <source>
        <dbReference type="EMBL" id="KAJ4430031.1"/>
    </source>
</evidence>
<dbReference type="SUPFAM" id="SSF56672">
    <property type="entry name" value="DNA/RNA polymerases"/>
    <property type="match status" value="1"/>
</dbReference>
<dbReference type="InterPro" id="IPR043128">
    <property type="entry name" value="Rev_trsase/Diguanyl_cyclase"/>
</dbReference>
<gene>
    <name evidence="2" type="ORF">ANN_22239</name>
</gene>
<reference evidence="2 3" key="1">
    <citation type="journal article" date="2022" name="Allergy">
        <title>Genome assembly and annotation of Periplaneta americana reveal a comprehensive cockroach allergen profile.</title>
        <authorList>
            <person name="Wang L."/>
            <person name="Xiong Q."/>
            <person name="Saelim N."/>
            <person name="Wang L."/>
            <person name="Nong W."/>
            <person name="Wan A.T."/>
            <person name="Shi M."/>
            <person name="Liu X."/>
            <person name="Cao Q."/>
            <person name="Hui J.H.L."/>
            <person name="Sookrung N."/>
            <person name="Leung T.F."/>
            <person name="Tungtrongchitr A."/>
            <person name="Tsui S.K.W."/>
        </authorList>
    </citation>
    <scope>NUCLEOTIDE SEQUENCE [LARGE SCALE GENOMIC DNA]</scope>
    <source>
        <strain evidence="2">PWHHKU_190912</strain>
    </source>
</reference>
<dbReference type="PANTHER" id="PTHR47027">
    <property type="entry name" value="REVERSE TRANSCRIPTASE DOMAIN-CONTAINING PROTEIN"/>
    <property type="match status" value="1"/>
</dbReference>
<dbReference type="PANTHER" id="PTHR47027:SF20">
    <property type="entry name" value="REVERSE TRANSCRIPTASE-LIKE PROTEIN WITH RNA-DIRECTED DNA POLYMERASE DOMAIN"/>
    <property type="match status" value="1"/>
</dbReference>
<proteinExistence type="predicted"/>
<sequence>MGLILWHDHSKDSRVRIGQFLSDAFPIHCGLKQGDALSPLLFNFALDYAIRKVQNNGEGLELNGLHQQLVYADDVNILGENPQTIRENTGILLEASKELGLELNPEKTKYMIMYCDENIVRNGNIKIASQFLMQAYENNNARIQSRIVIRAIMASVFLVEAAGSAFGVSERKTVAKKVSDGCSARPEEVLLLRTLLFCRFPSSLTQSLFRTADYTISQWHESLSYQSIVLWSEQVSEISYKGRSGFFVTTIQLYNETVEVDNQKLVVVWILDKTKSRTRASAIVKSVAFHREIVSTSGLQIASEIFSCYVASTIQFQKVSSISSPRVTPTNYNYESSQTHDQVHRKKIEIEKSKEIWEDKFKRMARRCHLLFDDKACEGRRKKRREI</sequence>
<keyword evidence="3" id="KW-1185">Reference proteome</keyword>
<dbReference type="PROSITE" id="PS50878">
    <property type="entry name" value="RT_POL"/>
    <property type="match status" value="1"/>
</dbReference>
<dbReference type="EMBL" id="JAJSOF020000033">
    <property type="protein sequence ID" value="KAJ4430031.1"/>
    <property type="molecule type" value="Genomic_DNA"/>
</dbReference>
<dbReference type="Proteomes" id="UP001148838">
    <property type="component" value="Unassembled WGS sequence"/>
</dbReference>
<protein>
    <recommendedName>
        <fullName evidence="1">Reverse transcriptase domain-containing protein</fullName>
    </recommendedName>
</protein>
<organism evidence="2 3">
    <name type="scientific">Periplaneta americana</name>
    <name type="common">American cockroach</name>
    <name type="synonym">Blatta americana</name>
    <dbReference type="NCBI Taxonomy" id="6978"/>
    <lineage>
        <taxon>Eukaryota</taxon>
        <taxon>Metazoa</taxon>
        <taxon>Ecdysozoa</taxon>
        <taxon>Arthropoda</taxon>
        <taxon>Hexapoda</taxon>
        <taxon>Insecta</taxon>
        <taxon>Pterygota</taxon>
        <taxon>Neoptera</taxon>
        <taxon>Polyneoptera</taxon>
        <taxon>Dictyoptera</taxon>
        <taxon>Blattodea</taxon>
        <taxon>Blattoidea</taxon>
        <taxon>Blattidae</taxon>
        <taxon>Blattinae</taxon>
        <taxon>Periplaneta</taxon>
    </lineage>
</organism>
<feature type="domain" description="Reverse transcriptase" evidence="1">
    <location>
        <begin position="1"/>
        <end position="127"/>
    </location>
</feature>